<evidence type="ECO:0000313" key="2">
    <source>
        <dbReference type="Proteomes" id="UP000728032"/>
    </source>
</evidence>
<reference evidence="1" key="1">
    <citation type="submission" date="2020-11" db="EMBL/GenBank/DDBJ databases">
        <authorList>
            <person name="Tran Van P."/>
        </authorList>
    </citation>
    <scope>NUCLEOTIDE SEQUENCE</scope>
</reference>
<sequence length="75" mass="8947">MCLKIGTEDMLDHKWHNRPECAEVLAKYNEWSIDTEILLNDSEFDDILDSIDRIETQIRERDVRDSPKRPKTEKT</sequence>
<dbReference type="AlphaFoldDB" id="A0A7R9QH66"/>
<evidence type="ECO:0000313" key="1">
    <source>
        <dbReference type="EMBL" id="CAD7644714.1"/>
    </source>
</evidence>
<accession>A0A7R9QH66</accession>
<dbReference type="EMBL" id="OC916605">
    <property type="protein sequence ID" value="CAD7644714.1"/>
    <property type="molecule type" value="Genomic_DNA"/>
</dbReference>
<proteinExistence type="predicted"/>
<gene>
    <name evidence="1" type="ORF">ONB1V03_LOCUS4820</name>
</gene>
<name>A0A7R9QH66_9ACAR</name>
<dbReference type="Proteomes" id="UP000728032">
    <property type="component" value="Unassembled WGS sequence"/>
</dbReference>
<dbReference type="EMBL" id="CAJPVJ010001780">
    <property type="protein sequence ID" value="CAG2165277.1"/>
    <property type="molecule type" value="Genomic_DNA"/>
</dbReference>
<organism evidence="1">
    <name type="scientific">Oppiella nova</name>
    <dbReference type="NCBI Taxonomy" id="334625"/>
    <lineage>
        <taxon>Eukaryota</taxon>
        <taxon>Metazoa</taxon>
        <taxon>Ecdysozoa</taxon>
        <taxon>Arthropoda</taxon>
        <taxon>Chelicerata</taxon>
        <taxon>Arachnida</taxon>
        <taxon>Acari</taxon>
        <taxon>Acariformes</taxon>
        <taxon>Sarcoptiformes</taxon>
        <taxon>Oribatida</taxon>
        <taxon>Brachypylina</taxon>
        <taxon>Oppioidea</taxon>
        <taxon>Oppiidae</taxon>
        <taxon>Oppiella</taxon>
    </lineage>
</organism>
<keyword evidence="2" id="KW-1185">Reference proteome</keyword>
<protein>
    <submittedName>
        <fullName evidence="1">Uncharacterized protein</fullName>
    </submittedName>
</protein>